<evidence type="ECO:0000256" key="1">
    <source>
        <dbReference type="ARBA" id="ARBA00022603"/>
    </source>
</evidence>
<dbReference type="GO" id="GO:0008757">
    <property type="term" value="F:S-adenosylmethionine-dependent methyltransferase activity"/>
    <property type="evidence" value="ECO:0007669"/>
    <property type="project" value="InterPro"/>
</dbReference>
<name>A0A914XMA0_9BILA</name>
<evidence type="ECO:0000313" key="6">
    <source>
        <dbReference type="WBParaSite" id="PSAMB.scaffold899size38983.g9650.t1"/>
    </source>
</evidence>
<keyword evidence="1" id="KW-0489">Methyltransferase</keyword>
<evidence type="ECO:0000313" key="5">
    <source>
        <dbReference type="Proteomes" id="UP000887566"/>
    </source>
</evidence>
<dbReference type="Proteomes" id="UP000887566">
    <property type="component" value="Unplaced"/>
</dbReference>
<dbReference type="WBParaSite" id="PSAMB.scaffold899size38983.g9650.t1">
    <property type="protein sequence ID" value="PSAMB.scaffold899size38983.g9650.t1"/>
    <property type="gene ID" value="PSAMB.scaffold899size38983.g9650"/>
</dbReference>
<evidence type="ECO:0000259" key="4">
    <source>
        <dbReference type="Pfam" id="PF08241"/>
    </source>
</evidence>
<organism evidence="5 6">
    <name type="scientific">Plectus sambesii</name>
    <dbReference type="NCBI Taxonomy" id="2011161"/>
    <lineage>
        <taxon>Eukaryota</taxon>
        <taxon>Metazoa</taxon>
        <taxon>Ecdysozoa</taxon>
        <taxon>Nematoda</taxon>
        <taxon>Chromadorea</taxon>
        <taxon>Plectida</taxon>
        <taxon>Plectina</taxon>
        <taxon>Plectoidea</taxon>
        <taxon>Plectidae</taxon>
        <taxon>Plectus</taxon>
    </lineage>
</organism>
<dbReference type="InterPro" id="IPR013216">
    <property type="entry name" value="Methyltransf_11"/>
</dbReference>
<evidence type="ECO:0000256" key="2">
    <source>
        <dbReference type="ARBA" id="ARBA00022679"/>
    </source>
</evidence>
<dbReference type="GO" id="GO:0032259">
    <property type="term" value="P:methylation"/>
    <property type="evidence" value="ECO:0007669"/>
    <property type="project" value="UniProtKB-KW"/>
</dbReference>
<keyword evidence="3" id="KW-0949">S-adenosyl-L-methionine</keyword>
<reference evidence="6" key="1">
    <citation type="submission" date="2022-11" db="UniProtKB">
        <authorList>
            <consortium name="WormBaseParasite"/>
        </authorList>
    </citation>
    <scope>IDENTIFICATION</scope>
</reference>
<dbReference type="Pfam" id="PF08241">
    <property type="entry name" value="Methyltransf_11"/>
    <property type="match status" value="1"/>
</dbReference>
<evidence type="ECO:0000256" key="3">
    <source>
        <dbReference type="ARBA" id="ARBA00022691"/>
    </source>
</evidence>
<dbReference type="PANTHER" id="PTHR43464:SF19">
    <property type="entry name" value="UBIQUINONE BIOSYNTHESIS O-METHYLTRANSFERASE, MITOCHONDRIAL"/>
    <property type="match status" value="1"/>
</dbReference>
<dbReference type="SUPFAM" id="SSF53335">
    <property type="entry name" value="S-adenosyl-L-methionine-dependent methyltransferases"/>
    <property type="match status" value="1"/>
</dbReference>
<keyword evidence="2" id="KW-0808">Transferase</keyword>
<sequence>MATNESGESNDVYNKGFDQPRMNAAEHSRYARHPRKIAFRLLAQNYNLVTALGYPCIVLDAGCGTGDSSKLLSYFANVSEILALDESAEMLAVAETFNNDERIVYDLTDLGTYFRLPESASDGFDLVCSFDTLHWMKEPLRGLAVLARSVRIGGLLIGFALASTPKSYERIRPLLSEKVMLPNAPWFTDDEPEQSMGEALENIGFEVISCNLEEDRMIYTKEEAMGALMMLKNIFPSSMAEEEMTRIIDAYLNSFDRLPNGTYVERTRILIFVGRKVCNV</sequence>
<keyword evidence="5" id="KW-1185">Reference proteome</keyword>
<feature type="domain" description="Methyltransferase type 11" evidence="4">
    <location>
        <begin position="59"/>
        <end position="157"/>
    </location>
</feature>
<dbReference type="AlphaFoldDB" id="A0A914XMA0"/>
<dbReference type="PANTHER" id="PTHR43464">
    <property type="entry name" value="METHYLTRANSFERASE"/>
    <property type="match status" value="1"/>
</dbReference>
<accession>A0A914XMA0</accession>
<proteinExistence type="predicted"/>
<dbReference type="InterPro" id="IPR029063">
    <property type="entry name" value="SAM-dependent_MTases_sf"/>
</dbReference>
<dbReference type="CDD" id="cd02440">
    <property type="entry name" value="AdoMet_MTases"/>
    <property type="match status" value="1"/>
</dbReference>
<protein>
    <submittedName>
        <fullName evidence="6">Methyltransferase type 11 domain-containing protein</fullName>
    </submittedName>
</protein>
<dbReference type="Gene3D" id="3.40.50.150">
    <property type="entry name" value="Vaccinia Virus protein VP39"/>
    <property type="match status" value="1"/>
</dbReference>